<dbReference type="SUPFAM" id="SSF53335">
    <property type="entry name" value="S-adenosyl-L-methionine-dependent methyltransferases"/>
    <property type="match status" value="1"/>
</dbReference>
<dbReference type="GO" id="GO:0002939">
    <property type="term" value="P:tRNA N1-guanine methylation"/>
    <property type="evidence" value="ECO:0007669"/>
    <property type="project" value="TreeGrafter"/>
</dbReference>
<dbReference type="InterPro" id="IPR030382">
    <property type="entry name" value="MeTrfase_TRM5/TYW2"/>
</dbReference>
<dbReference type="Proteomes" id="UP000749559">
    <property type="component" value="Unassembled WGS sequence"/>
</dbReference>
<keyword evidence="5" id="KW-0949">S-adenosyl-L-methionine</keyword>
<dbReference type="Gene3D" id="3.30.300.110">
    <property type="entry name" value="Met-10+ protein-like domains"/>
    <property type="match status" value="1"/>
</dbReference>
<dbReference type="AlphaFoldDB" id="A0A8S4PE80"/>
<comment type="similarity">
    <text evidence="1">Belongs to the class I-like SAM-binding methyltransferase superfamily. TRM5/TYW2 family.</text>
</comment>
<dbReference type="GO" id="GO:0052906">
    <property type="term" value="F:tRNA (guanine(37)-N1)-methyltransferase activity"/>
    <property type="evidence" value="ECO:0007669"/>
    <property type="project" value="UniProtKB-EC"/>
</dbReference>
<evidence type="ECO:0000256" key="2">
    <source>
        <dbReference type="ARBA" id="ARBA00022490"/>
    </source>
</evidence>
<feature type="non-terminal residue" evidence="12">
    <location>
        <position position="550"/>
    </location>
</feature>
<evidence type="ECO:0000256" key="3">
    <source>
        <dbReference type="ARBA" id="ARBA00022603"/>
    </source>
</evidence>
<evidence type="ECO:0000256" key="5">
    <source>
        <dbReference type="ARBA" id="ARBA00022691"/>
    </source>
</evidence>
<dbReference type="PROSITE" id="PS51684">
    <property type="entry name" value="SAM_MT_TRM5_TYW2"/>
    <property type="match status" value="1"/>
</dbReference>
<dbReference type="Pfam" id="PF25133">
    <property type="entry name" value="TYW2_N_2"/>
    <property type="match status" value="1"/>
</dbReference>
<evidence type="ECO:0000259" key="11">
    <source>
        <dbReference type="PROSITE" id="PS51684"/>
    </source>
</evidence>
<dbReference type="InterPro" id="IPR025792">
    <property type="entry name" value="tRNA_Gua_MeTrfase_euk"/>
</dbReference>
<evidence type="ECO:0000313" key="13">
    <source>
        <dbReference type="Proteomes" id="UP000749559"/>
    </source>
</evidence>
<evidence type="ECO:0000256" key="6">
    <source>
        <dbReference type="ARBA" id="ARBA00022694"/>
    </source>
</evidence>
<dbReference type="EMBL" id="CAIIXF020000008">
    <property type="protein sequence ID" value="CAH1791401.1"/>
    <property type="molecule type" value="Genomic_DNA"/>
</dbReference>
<evidence type="ECO:0000256" key="9">
    <source>
        <dbReference type="ARBA" id="ARBA00045951"/>
    </source>
</evidence>
<dbReference type="GO" id="GO:0070901">
    <property type="term" value="P:mitochondrial tRNA methylation"/>
    <property type="evidence" value="ECO:0007669"/>
    <property type="project" value="TreeGrafter"/>
</dbReference>
<comment type="catalytic activity">
    <reaction evidence="10">
        <text>guanosine(37) in tRNA + S-adenosyl-L-methionine = N(1)-methylguanosine(37) in tRNA + S-adenosyl-L-homocysteine + H(+)</text>
        <dbReference type="Rhea" id="RHEA:36899"/>
        <dbReference type="Rhea" id="RHEA-COMP:10145"/>
        <dbReference type="Rhea" id="RHEA-COMP:10147"/>
        <dbReference type="ChEBI" id="CHEBI:15378"/>
        <dbReference type="ChEBI" id="CHEBI:57856"/>
        <dbReference type="ChEBI" id="CHEBI:59789"/>
        <dbReference type="ChEBI" id="CHEBI:73542"/>
        <dbReference type="ChEBI" id="CHEBI:74269"/>
        <dbReference type="EC" id="2.1.1.228"/>
    </reaction>
</comment>
<dbReference type="HAMAP" id="MF_03152">
    <property type="entry name" value="TRM5"/>
    <property type="match status" value="1"/>
</dbReference>
<keyword evidence="6" id="KW-0819">tRNA processing</keyword>
<dbReference type="FunFam" id="3.30.300.110:FF:000001">
    <property type="entry name" value="tRNA (guanine(37)-N1)-methyltransferase"/>
    <property type="match status" value="1"/>
</dbReference>
<feature type="domain" description="SAM-dependent methyltransferase TRM5/TYW2-type" evidence="11">
    <location>
        <begin position="243"/>
        <end position="524"/>
    </location>
</feature>
<dbReference type="OrthoDB" id="408788at2759"/>
<dbReference type="Pfam" id="PF02475">
    <property type="entry name" value="TRM5-TYW2_MTfase"/>
    <property type="match status" value="1"/>
</dbReference>
<keyword evidence="4" id="KW-0808">Transferase</keyword>
<dbReference type="PANTHER" id="PTHR23245:SF36">
    <property type="entry name" value="TRNA (GUANINE(37)-N1)-METHYLTRANSFERASE"/>
    <property type="match status" value="1"/>
</dbReference>
<reference evidence="12" key="1">
    <citation type="submission" date="2022-03" db="EMBL/GenBank/DDBJ databases">
        <authorList>
            <person name="Martin C."/>
        </authorList>
    </citation>
    <scope>NUCLEOTIDE SEQUENCE</scope>
</reference>
<evidence type="ECO:0000256" key="4">
    <source>
        <dbReference type="ARBA" id="ARBA00022679"/>
    </source>
</evidence>
<sequence length="550" mass="62840">ATSGVIFVFRNFKIISSVFYGYMATRVLCSVSTRLTQVETFTRCTNFRHWANGARLIPCVDKSNIYQVKLSKDRSITHWKNILRSLKVRFPWIIHIFPVNKNRMELTGTSNSLGEKVRGMTKLDRSMFTQTIQVPGIIVNIKSLKHLNKCFKKSMLKMPNIKAIADLETDNLCFKTHKLLLLDRNQYKSFDDFSEDEKGVMTAHDVDPNSFKMYSLETTYDNLTWDDVLKAVLPTDTDGVGGFSTIGHIVHLNLKDNLNDYKFLIGEVLVDKIKTVKTVINKTNTIDTTFRNFSLELLGGEDNMITINKENGCSFEMDFSKVYWNPKLGNEHARIISQLSPSDIVYDMMAGIGPFAIPASRKQCIVFANDLNPESFKWLEHNVKLNTSKKYKIDLNAYNMDGRDFIRNIVKMDMLKKWKKHGEEIAPPNIHIIMNLPAIATQFLDVFKGLYTTSDLQAEGATIKPIMPTIHCYCFCKSEDQENEALEMAELGLRMPLPEGATVHNVRNVAPKKDMMCVEFRLTDNVLICQEDETNSPQRKKMRTDTGGDI</sequence>
<keyword evidence="3" id="KW-0489">Methyltransferase</keyword>
<proteinExistence type="inferred from homology"/>
<comment type="function">
    <text evidence="9">Involved in mitochondrial tRNA methylation. Specifically methylates the N1 position of guanosine-37 in various tRNAs. Methylation is not dependent on the nature of the nucleoside 5' of the target nucleoside. This is the first step in the biosynthesis of wybutosine (yW), a modified base adjacent to the anticodon of tRNAs and required for accurate decoding.</text>
</comment>
<evidence type="ECO:0000256" key="10">
    <source>
        <dbReference type="ARBA" id="ARBA00047783"/>
    </source>
</evidence>
<dbReference type="PANTHER" id="PTHR23245">
    <property type="entry name" value="TRNA METHYLTRANSFERASE"/>
    <property type="match status" value="1"/>
</dbReference>
<evidence type="ECO:0000313" key="12">
    <source>
        <dbReference type="EMBL" id="CAH1791401.1"/>
    </source>
</evidence>
<organism evidence="12 13">
    <name type="scientific">Owenia fusiformis</name>
    <name type="common">Polychaete worm</name>
    <dbReference type="NCBI Taxonomy" id="6347"/>
    <lineage>
        <taxon>Eukaryota</taxon>
        <taxon>Metazoa</taxon>
        <taxon>Spiralia</taxon>
        <taxon>Lophotrochozoa</taxon>
        <taxon>Annelida</taxon>
        <taxon>Polychaeta</taxon>
        <taxon>Sedentaria</taxon>
        <taxon>Canalipalpata</taxon>
        <taxon>Sabellida</taxon>
        <taxon>Oweniida</taxon>
        <taxon>Oweniidae</taxon>
        <taxon>Owenia</taxon>
    </lineage>
</organism>
<name>A0A8S4PE80_OWEFU</name>
<keyword evidence="13" id="KW-1185">Reference proteome</keyword>
<dbReference type="InterPro" id="IPR029063">
    <property type="entry name" value="SAM-dependent_MTases_sf"/>
</dbReference>
<keyword evidence="8" id="KW-0539">Nucleus</keyword>
<dbReference type="InterPro" id="IPR056744">
    <property type="entry name" value="TRM5/TYW2-like_N"/>
</dbReference>
<evidence type="ECO:0000256" key="7">
    <source>
        <dbReference type="ARBA" id="ARBA00023128"/>
    </source>
</evidence>
<accession>A0A8S4PE80</accession>
<keyword evidence="7" id="KW-0496">Mitochondrion</keyword>
<protein>
    <recommendedName>
        <fullName evidence="11">SAM-dependent methyltransferase TRM5/TYW2-type domain-containing protein</fullName>
    </recommendedName>
</protein>
<dbReference type="Gene3D" id="3.40.50.150">
    <property type="entry name" value="Vaccinia Virus protein VP39"/>
    <property type="match status" value="1"/>
</dbReference>
<dbReference type="GO" id="GO:0005759">
    <property type="term" value="C:mitochondrial matrix"/>
    <property type="evidence" value="ECO:0007669"/>
    <property type="project" value="TreeGrafter"/>
</dbReference>
<evidence type="ECO:0000256" key="1">
    <source>
        <dbReference type="ARBA" id="ARBA00009775"/>
    </source>
</evidence>
<evidence type="ECO:0000256" key="8">
    <source>
        <dbReference type="ARBA" id="ARBA00023242"/>
    </source>
</evidence>
<comment type="caution">
    <text evidence="12">The sequence shown here is derived from an EMBL/GenBank/DDBJ whole genome shotgun (WGS) entry which is preliminary data.</text>
</comment>
<dbReference type="InterPro" id="IPR056743">
    <property type="entry name" value="TRM5-TYW2-like_MTfase"/>
</dbReference>
<gene>
    <name evidence="12" type="ORF">OFUS_LOCUS16487</name>
</gene>
<keyword evidence="2" id="KW-0963">Cytoplasm</keyword>